<proteinExistence type="predicted"/>
<evidence type="ECO:0000313" key="3">
    <source>
        <dbReference type="WBParaSite" id="PgR113_g024_t01"/>
    </source>
</evidence>
<sequence>SKLSMLWTSPSLATFLLINMLLICVVVPIICVQVAHITLNEHREYEFKGCNLTVLLTFVIVDLCLYAMLKYIICCSELFEGCSPKLRIPLYTGSQFVPLFIIFKNVDIISTRSSHSIYGDPLSRDVFVVLTIALLTTASFLPMFYGEYHFIKSIGSATSSDRGQCDGDVEYCQRISRQRRAPALLFLVIKLTLFTLFAIELYVFNISGDGILSSDLPIIVSAGNVLFVYFSHMKTVTKYNVESVKRTVIVRSFRCLDGSQCLSAFKPHRVNAVVGSDCS</sequence>
<feature type="transmembrane region" description="Helical" evidence="1">
    <location>
        <begin position="12"/>
        <end position="35"/>
    </location>
</feature>
<evidence type="ECO:0000313" key="2">
    <source>
        <dbReference type="Proteomes" id="UP000887569"/>
    </source>
</evidence>
<keyword evidence="1" id="KW-0812">Transmembrane</keyword>
<feature type="transmembrane region" description="Helical" evidence="1">
    <location>
        <begin position="183"/>
        <end position="204"/>
    </location>
</feature>
<dbReference type="WBParaSite" id="PgR113_g024_t01">
    <property type="protein sequence ID" value="PgR113_g024_t01"/>
    <property type="gene ID" value="PgR113_g024"/>
</dbReference>
<protein>
    <submittedName>
        <fullName evidence="3">G protein-coupled receptor</fullName>
    </submittedName>
</protein>
<reference evidence="3" key="1">
    <citation type="submission" date="2022-11" db="UniProtKB">
        <authorList>
            <consortium name="WormBaseParasite"/>
        </authorList>
    </citation>
    <scope>IDENTIFICATION</scope>
</reference>
<dbReference type="AlphaFoldDB" id="A0A915CBE7"/>
<dbReference type="Proteomes" id="UP000887569">
    <property type="component" value="Unplaced"/>
</dbReference>
<name>A0A915CBE7_PARUN</name>
<keyword evidence="1" id="KW-1133">Transmembrane helix</keyword>
<evidence type="ECO:0000256" key="1">
    <source>
        <dbReference type="SAM" id="Phobius"/>
    </source>
</evidence>
<feature type="transmembrane region" description="Helical" evidence="1">
    <location>
        <begin position="210"/>
        <end position="230"/>
    </location>
</feature>
<keyword evidence="1" id="KW-0472">Membrane</keyword>
<feature type="transmembrane region" description="Helical" evidence="1">
    <location>
        <begin position="126"/>
        <end position="145"/>
    </location>
</feature>
<feature type="transmembrane region" description="Helical" evidence="1">
    <location>
        <begin position="55"/>
        <end position="76"/>
    </location>
</feature>
<organism evidence="2 3">
    <name type="scientific">Parascaris univalens</name>
    <name type="common">Nematode worm</name>
    <dbReference type="NCBI Taxonomy" id="6257"/>
    <lineage>
        <taxon>Eukaryota</taxon>
        <taxon>Metazoa</taxon>
        <taxon>Ecdysozoa</taxon>
        <taxon>Nematoda</taxon>
        <taxon>Chromadorea</taxon>
        <taxon>Rhabditida</taxon>
        <taxon>Spirurina</taxon>
        <taxon>Ascaridomorpha</taxon>
        <taxon>Ascaridoidea</taxon>
        <taxon>Ascarididae</taxon>
        <taxon>Parascaris</taxon>
    </lineage>
</organism>
<accession>A0A915CBE7</accession>
<keyword evidence="2" id="KW-1185">Reference proteome</keyword>